<gene>
    <name evidence="1" type="ORF">BV25DRAFT_1838070</name>
</gene>
<comment type="caution">
    <text evidence="1">The sequence shown here is derived from an EMBL/GenBank/DDBJ whole genome shotgun (WGS) entry which is preliminary data.</text>
</comment>
<name>A0ACB8T4E9_9AGAM</name>
<reference evidence="1" key="2">
    <citation type="journal article" date="2022" name="New Phytol.">
        <title>Evolutionary transition to the ectomycorrhizal habit in the genomes of a hyperdiverse lineage of mushroom-forming fungi.</title>
        <authorList>
            <person name="Looney B."/>
            <person name="Miyauchi S."/>
            <person name="Morin E."/>
            <person name="Drula E."/>
            <person name="Courty P.E."/>
            <person name="Kohler A."/>
            <person name="Kuo A."/>
            <person name="LaButti K."/>
            <person name="Pangilinan J."/>
            <person name="Lipzen A."/>
            <person name="Riley R."/>
            <person name="Andreopoulos W."/>
            <person name="He G."/>
            <person name="Johnson J."/>
            <person name="Nolan M."/>
            <person name="Tritt A."/>
            <person name="Barry K.W."/>
            <person name="Grigoriev I.V."/>
            <person name="Nagy L.G."/>
            <person name="Hibbett D."/>
            <person name="Henrissat B."/>
            <person name="Matheny P.B."/>
            <person name="Labbe J."/>
            <person name="Martin F.M."/>
        </authorList>
    </citation>
    <scope>NUCLEOTIDE SEQUENCE</scope>
    <source>
        <strain evidence="1">HHB10654</strain>
    </source>
</reference>
<proteinExistence type="predicted"/>
<accession>A0ACB8T4E9</accession>
<dbReference type="EMBL" id="MU277205">
    <property type="protein sequence ID" value="KAI0062996.1"/>
    <property type="molecule type" value="Genomic_DNA"/>
</dbReference>
<organism evidence="1 2">
    <name type="scientific">Artomyces pyxidatus</name>
    <dbReference type="NCBI Taxonomy" id="48021"/>
    <lineage>
        <taxon>Eukaryota</taxon>
        <taxon>Fungi</taxon>
        <taxon>Dikarya</taxon>
        <taxon>Basidiomycota</taxon>
        <taxon>Agaricomycotina</taxon>
        <taxon>Agaricomycetes</taxon>
        <taxon>Russulales</taxon>
        <taxon>Auriscalpiaceae</taxon>
        <taxon>Artomyces</taxon>
    </lineage>
</organism>
<reference evidence="1" key="1">
    <citation type="submission" date="2021-03" db="EMBL/GenBank/DDBJ databases">
        <authorList>
            <consortium name="DOE Joint Genome Institute"/>
            <person name="Ahrendt S."/>
            <person name="Looney B.P."/>
            <person name="Miyauchi S."/>
            <person name="Morin E."/>
            <person name="Drula E."/>
            <person name="Courty P.E."/>
            <person name="Chicoki N."/>
            <person name="Fauchery L."/>
            <person name="Kohler A."/>
            <person name="Kuo A."/>
            <person name="Labutti K."/>
            <person name="Pangilinan J."/>
            <person name="Lipzen A."/>
            <person name="Riley R."/>
            <person name="Andreopoulos W."/>
            <person name="He G."/>
            <person name="Johnson J."/>
            <person name="Barry K.W."/>
            <person name="Grigoriev I.V."/>
            <person name="Nagy L."/>
            <person name="Hibbett D."/>
            <person name="Henrissat B."/>
            <person name="Matheny P.B."/>
            <person name="Labbe J."/>
            <person name="Martin F."/>
        </authorList>
    </citation>
    <scope>NUCLEOTIDE SEQUENCE</scope>
    <source>
        <strain evidence="1">HHB10654</strain>
    </source>
</reference>
<dbReference type="Proteomes" id="UP000814140">
    <property type="component" value="Unassembled WGS sequence"/>
</dbReference>
<keyword evidence="2" id="KW-1185">Reference proteome</keyword>
<evidence type="ECO:0000313" key="2">
    <source>
        <dbReference type="Proteomes" id="UP000814140"/>
    </source>
</evidence>
<protein>
    <submittedName>
        <fullName evidence="1">Uncharacterized protein</fullName>
    </submittedName>
</protein>
<evidence type="ECO:0000313" key="1">
    <source>
        <dbReference type="EMBL" id="KAI0062996.1"/>
    </source>
</evidence>
<sequence>MLTNVLSLSLALLPIVQGAVLPKRAAAVSCETVLTGTLAAFTTDGTLPTTGANVSLHFTSEATAFLSTDGADVLFNFQSCNSTFMGYEGKHFGHIVPVSELDACLSAALGASAGPPFLVLNDECSYTDDDSQLMQYWHFAQDNELLFVGETKVSAQANHTAPYTLVLDPFFGEQAIRVAPSGTSNDTVVSLAIVPITVA</sequence>